<keyword evidence="3" id="KW-1185">Reference proteome</keyword>
<name>A0A7N9C9H0_MACFA</name>
<dbReference type="AlphaFoldDB" id="A0A7N9C9H0"/>
<proteinExistence type="predicted"/>
<dbReference type="PANTHER" id="PTHR34313">
    <property type="entry name" value="ENDOGENOUS RETROVIRUS GROUP K MEMBER 113 ENV POLYPROTEIN-RELATED"/>
    <property type="match status" value="1"/>
</dbReference>
<dbReference type="GeneTree" id="ENSGT01150000290454"/>
<evidence type="ECO:0000313" key="3">
    <source>
        <dbReference type="Proteomes" id="UP000233100"/>
    </source>
</evidence>
<organism evidence="2 3">
    <name type="scientific">Macaca fascicularis</name>
    <name type="common">Crab-eating macaque</name>
    <name type="synonym">Cynomolgus monkey</name>
    <dbReference type="NCBI Taxonomy" id="9541"/>
    <lineage>
        <taxon>Eukaryota</taxon>
        <taxon>Metazoa</taxon>
        <taxon>Chordata</taxon>
        <taxon>Craniata</taxon>
        <taxon>Vertebrata</taxon>
        <taxon>Euteleostomi</taxon>
        <taxon>Mammalia</taxon>
        <taxon>Eutheria</taxon>
        <taxon>Euarchontoglires</taxon>
        <taxon>Primates</taxon>
        <taxon>Haplorrhini</taxon>
        <taxon>Catarrhini</taxon>
        <taxon>Cercopithecidae</taxon>
        <taxon>Cercopithecinae</taxon>
        <taxon>Macaca</taxon>
    </lineage>
</organism>
<dbReference type="Proteomes" id="UP000233100">
    <property type="component" value="Chromosome X"/>
</dbReference>
<evidence type="ECO:0000256" key="1">
    <source>
        <dbReference type="ARBA" id="ARBA00004328"/>
    </source>
</evidence>
<dbReference type="PANTHER" id="PTHR34313:SF2">
    <property type="entry name" value="ENDOGENOUS RETROVIRUS GROUP K MEMBER 21 ENV POLYPROTEIN-LIKE"/>
    <property type="match status" value="1"/>
</dbReference>
<reference evidence="2" key="3">
    <citation type="submission" date="2025-09" db="UniProtKB">
        <authorList>
            <consortium name="Ensembl"/>
        </authorList>
    </citation>
    <scope>IDENTIFICATION</scope>
</reference>
<protein>
    <submittedName>
        <fullName evidence="2">Uncharacterized protein</fullName>
    </submittedName>
</protein>
<reference evidence="2 3" key="1">
    <citation type="submission" date="2013-03" db="EMBL/GenBank/DDBJ databases">
        <authorList>
            <person name="Warren W."/>
            <person name="Wilson R.K."/>
        </authorList>
    </citation>
    <scope>NUCLEOTIDE SEQUENCE</scope>
</reference>
<evidence type="ECO:0000313" key="2">
    <source>
        <dbReference type="Ensembl" id="ENSMFAP00000048334.1"/>
    </source>
</evidence>
<dbReference type="InterPro" id="IPR051255">
    <property type="entry name" value="Retroviral_env_glycoprotein"/>
</dbReference>
<reference evidence="2" key="2">
    <citation type="submission" date="2025-08" db="UniProtKB">
        <authorList>
            <consortium name="Ensembl"/>
        </authorList>
    </citation>
    <scope>IDENTIFICATION</scope>
</reference>
<sequence>MSWGGSPHCLHLSHKAWAVRYNHSHISAFTMIIVAQSFKYNHTAVLNETLPSTLSLCPIPDVSGGVSQLEWTRCRSSGPRLLLEVKGKSHKYLVPDWSIHGDFQTKFSHVNLRWHKVITAFLQMAMKLLFGMMVVYHPLPHLANTSQIQGHIWKLLAAGKPMFTFTGNMSLNLTNIANPFHISLH</sequence>
<accession>A0A7N9C9H0</accession>
<dbReference type="Ensembl" id="ENSMFAT00000097654.1">
    <property type="protein sequence ID" value="ENSMFAP00000048334.1"/>
    <property type="gene ID" value="ENSMFAG00000062587.1"/>
</dbReference>
<comment type="subcellular location">
    <subcellularLocation>
        <location evidence="1">Virion</location>
    </subcellularLocation>
</comment>